<sequence>MTTFRAPSIVQDTGPLLAGQGPPSLPPPLVPRPRKPGVCPSSHLPLRPSPTQPQPVLGKSSAHQSPPSPSLAQPPGRNIYTRHYRSHTFQQTPSSKLPNVSMRPASKHHYQKCGPPKITASRHPKPITYHHPSPFRAEFRDLSPGARAKLRVPQMCVPCPGGTFPLRNPVPSAPVPVKTTTSPRSPTIPRTVRNHQHLPLPKHVRFQRRESLDAQRTLSYQYTHQWRIDAIERVALCVREFEEMIENQRQEFQDWLTQAQVLLQTLPF</sequence>
<name>A0A9P7V098_9AGAR</name>
<feature type="compositionally biased region" description="Low complexity" evidence="1">
    <location>
        <begin position="60"/>
        <end position="75"/>
    </location>
</feature>
<evidence type="ECO:0000313" key="3">
    <source>
        <dbReference type="Proteomes" id="UP001049176"/>
    </source>
</evidence>
<feature type="compositionally biased region" description="Low complexity" evidence="1">
    <location>
        <begin position="179"/>
        <end position="191"/>
    </location>
</feature>
<keyword evidence="3" id="KW-1185">Reference proteome</keyword>
<evidence type="ECO:0000256" key="1">
    <source>
        <dbReference type="SAM" id="MobiDB-lite"/>
    </source>
</evidence>
<dbReference type="RefSeq" id="XP_043014362.1">
    <property type="nucleotide sequence ID" value="XM_043149754.1"/>
</dbReference>
<feature type="region of interest" description="Disordered" evidence="1">
    <location>
        <begin position="170"/>
        <end position="192"/>
    </location>
</feature>
<comment type="caution">
    <text evidence="2">The sequence shown here is derived from an EMBL/GenBank/DDBJ whole genome shotgun (WGS) entry which is preliminary data.</text>
</comment>
<dbReference type="AlphaFoldDB" id="A0A9P7V098"/>
<accession>A0A9P7V098</accession>
<organism evidence="2 3">
    <name type="scientific">Marasmius oreades</name>
    <name type="common">fairy-ring Marasmius</name>
    <dbReference type="NCBI Taxonomy" id="181124"/>
    <lineage>
        <taxon>Eukaryota</taxon>
        <taxon>Fungi</taxon>
        <taxon>Dikarya</taxon>
        <taxon>Basidiomycota</taxon>
        <taxon>Agaricomycotina</taxon>
        <taxon>Agaricomycetes</taxon>
        <taxon>Agaricomycetidae</taxon>
        <taxon>Agaricales</taxon>
        <taxon>Marasmiineae</taxon>
        <taxon>Marasmiaceae</taxon>
        <taxon>Marasmius</taxon>
    </lineage>
</organism>
<proteinExistence type="predicted"/>
<dbReference type="KEGG" id="more:E1B28_005205"/>
<evidence type="ECO:0000313" key="2">
    <source>
        <dbReference type="EMBL" id="KAG7097892.1"/>
    </source>
</evidence>
<dbReference type="GeneID" id="66074281"/>
<protein>
    <submittedName>
        <fullName evidence="2">Uncharacterized protein</fullName>
    </submittedName>
</protein>
<gene>
    <name evidence="2" type="ORF">E1B28_005205</name>
</gene>
<feature type="region of interest" description="Disordered" evidence="1">
    <location>
        <begin position="1"/>
        <end position="125"/>
    </location>
</feature>
<dbReference type="EMBL" id="CM032182">
    <property type="protein sequence ID" value="KAG7097892.1"/>
    <property type="molecule type" value="Genomic_DNA"/>
</dbReference>
<reference evidence="2" key="1">
    <citation type="journal article" date="2021" name="Genome Biol. Evol.">
        <title>The assembled and annotated genome of the fairy-ring fungus Marasmius oreades.</title>
        <authorList>
            <person name="Hiltunen M."/>
            <person name="Ament-Velasquez S.L."/>
            <person name="Johannesson H."/>
        </authorList>
    </citation>
    <scope>NUCLEOTIDE SEQUENCE</scope>
    <source>
        <strain evidence="2">03SP1</strain>
    </source>
</reference>
<feature type="compositionally biased region" description="Polar residues" evidence="1">
    <location>
        <begin position="87"/>
        <end position="98"/>
    </location>
</feature>
<dbReference type="Proteomes" id="UP001049176">
    <property type="component" value="Chromosome 2"/>
</dbReference>